<dbReference type="Pfam" id="PF06169">
    <property type="entry name" value="DUF982"/>
    <property type="match status" value="1"/>
</dbReference>
<comment type="caution">
    <text evidence="1">The sequence shown here is derived from an EMBL/GenBank/DDBJ whole genome shotgun (WGS) entry which is preliminary data.</text>
</comment>
<reference evidence="1 2" key="1">
    <citation type="submission" date="2024-06" db="EMBL/GenBank/DDBJ databases">
        <title>Genomic Encyclopedia of Type Strains, Phase IV (KMG-IV): sequencing the most valuable type-strain genomes for metagenomic binning, comparative biology and taxonomic classification.</title>
        <authorList>
            <person name="Goeker M."/>
        </authorList>
    </citation>
    <scope>NUCLEOTIDE SEQUENCE [LARGE SCALE GENOMIC DNA]</scope>
    <source>
        <strain evidence="1 2">DSM 105042</strain>
    </source>
</reference>
<name>A0ABV2H3W9_9HYPH</name>
<keyword evidence="2" id="KW-1185">Reference proteome</keyword>
<evidence type="ECO:0000313" key="1">
    <source>
        <dbReference type="EMBL" id="MET3585107.1"/>
    </source>
</evidence>
<gene>
    <name evidence="1" type="ORF">ABID21_001209</name>
</gene>
<dbReference type="Gene3D" id="6.10.250.730">
    <property type="match status" value="1"/>
</dbReference>
<dbReference type="Proteomes" id="UP001549031">
    <property type="component" value="Unassembled WGS sequence"/>
</dbReference>
<dbReference type="InterPro" id="IPR010385">
    <property type="entry name" value="DUF982"/>
</dbReference>
<evidence type="ECO:0000313" key="2">
    <source>
        <dbReference type="Proteomes" id="UP001549031"/>
    </source>
</evidence>
<accession>A0ABV2H3W9</accession>
<proteinExistence type="predicted"/>
<organism evidence="1 2">
    <name type="scientific">Pseudorhizobium tarimense</name>
    <dbReference type="NCBI Taxonomy" id="1079109"/>
    <lineage>
        <taxon>Bacteria</taxon>
        <taxon>Pseudomonadati</taxon>
        <taxon>Pseudomonadota</taxon>
        <taxon>Alphaproteobacteria</taxon>
        <taxon>Hyphomicrobiales</taxon>
        <taxon>Rhizobiaceae</taxon>
        <taxon>Rhizobium/Agrobacterium group</taxon>
        <taxon>Pseudorhizobium</taxon>
    </lineage>
</organism>
<dbReference type="EMBL" id="JBEPLJ010000004">
    <property type="protein sequence ID" value="MET3585107.1"/>
    <property type="molecule type" value="Genomic_DNA"/>
</dbReference>
<evidence type="ECO:0008006" key="3">
    <source>
        <dbReference type="Google" id="ProtNLM"/>
    </source>
</evidence>
<sequence length="73" mass="8221">MQDVVWHPPVRTRSEAVASTFEALDFLDHHWPNIKGPRFVKARYACLAALDGRESADVARARFEDAVAEAQLN</sequence>
<protein>
    <recommendedName>
        <fullName evidence="3">DUF982 domain-containing protein</fullName>
    </recommendedName>
</protein>
<dbReference type="RefSeq" id="WP_247243191.1">
    <property type="nucleotide sequence ID" value="NZ_JALJRA010000004.1"/>
</dbReference>